<dbReference type="PANTHER" id="PTHR14202">
    <property type="entry name" value="60 KDA RIBONUCLEOPROTEIN SSA/RO"/>
    <property type="match status" value="1"/>
</dbReference>
<dbReference type="Pfam" id="PF25045">
    <property type="entry name" value="vWA_Ro60"/>
    <property type="match status" value="1"/>
</dbReference>
<dbReference type="GO" id="GO:0046872">
    <property type="term" value="F:metal ion binding"/>
    <property type="evidence" value="ECO:0007669"/>
    <property type="project" value="UniProtKB-KW"/>
</dbReference>
<keyword evidence="4" id="KW-0479">Metal-binding</keyword>
<dbReference type="EMBL" id="CANHGI010000005">
    <property type="protein sequence ID" value="CAI5452675.1"/>
    <property type="molecule type" value="Genomic_DNA"/>
</dbReference>
<dbReference type="GO" id="GO:1990904">
    <property type="term" value="C:ribonucleoprotein complex"/>
    <property type="evidence" value="ECO:0007669"/>
    <property type="project" value="UniProtKB-KW"/>
</dbReference>
<dbReference type="Gene3D" id="3.40.50.410">
    <property type="entry name" value="von Willebrand factor, type A domain"/>
    <property type="match status" value="2"/>
</dbReference>
<dbReference type="InterPro" id="IPR008858">
    <property type="entry name" value="TROVE_dom"/>
</dbReference>
<evidence type="ECO:0000256" key="2">
    <source>
        <dbReference type="ARBA" id="ARBA00007814"/>
    </source>
</evidence>
<evidence type="ECO:0000313" key="8">
    <source>
        <dbReference type="EMBL" id="CAI5452675.1"/>
    </source>
</evidence>
<dbReference type="GO" id="GO:0005737">
    <property type="term" value="C:cytoplasm"/>
    <property type="evidence" value="ECO:0007669"/>
    <property type="project" value="UniProtKB-SubCell"/>
</dbReference>
<dbReference type="SUPFAM" id="SSF53300">
    <property type="entry name" value="vWA-like"/>
    <property type="match status" value="1"/>
</dbReference>
<proteinExistence type="inferred from homology"/>
<evidence type="ECO:0000256" key="4">
    <source>
        <dbReference type="ARBA" id="ARBA00022723"/>
    </source>
</evidence>
<comment type="subcellular location">
    <subcellularLocation>
        <location evidence="1">Cytoplasm</location>
    </subcellularLocation>
</comment>
<dbReference type="InterPro" id="IPR036465">
    <property type="entry name" value="vWFA_dom_sf"/>
</dbReference>
<evidence type="ECO:0000259" key="7">
    <source>
        <dbReference type="PROSITE" id="PS50988"/>
    </source>
</evidence>
<dbReference type="Pfam" id="PF05731">
    <property type="entry name" value="TROVE"/>
    <property type="match status" value="1"/>
</dbReference>
<name>A0A9P1IV06_9PELO</name>
<comment type="caution">
    <text evidence="8">The sequence shown here is derived from an EMBL/GenBank/DDBJ whole genome shotgun (WGS) entry which is preliminary data.</text>
</comment>
<dbReference type="GO" id="GO:0003723">
    <property type="term" value="F:RNA binding"/>
    <property type="evidence" value="ECO:0007669"/>
    <property type="project" value="UniProtKB-KW"/>
</dbReference>
<keyword evidence="9" id="KW-1185">Reference proteome</keyword>
<dbReference type="InterPro" id="IPR037214">
    <property type="entry name" value="TROVE_dom_sf"/>
</dbReference>
<keyword evidence="5" id="KW-0694">RNA-binding</keyword>
<evidence type="ECO:0000313" key="9">
    <source>
        <dbReference type="Proteomes" id="UP001152747"/>
    </source>
</evidence>
<evidence type="ECO:0000256" key="5">
    <source>
        <dbReference type="ARBA" id="ARBA00022884"/>
    </source>
</evidence>
<organism evidence="8 9">
    <name type="scientific">Caenorhabditis angaria</name>
    <dbReference type="NCBI Taxonomy" id="860376"/>
    <lineage>
        <taxon>Eukaryota</taxon>
        <taxon>Metazoa</taxon>
        <taxon>Ecdysozoa</taxon>
        <taxon>Nematoda</taxon>
        <taxon>Chromadorea</taxon>
        <taxon>Rhabditida</taxon>
        <taxon>Rhabditina</taxon>
        <taxon>Rhabditomorpha</taxon>
        <taxon>Rhabditoidea</taxon>
        <taxon>Rhabditidae</taxon>
        <taxon>Peloderinae</taxon>
        <taxon>Caenorhabditis</taxon>
    </lineage>
</organism>
<dbReference type="InterPro" id="IPR040322">
    <property type="entry name" value="TROVE2"/>
</dbReference>
<keyword evidence="6" id="KW-0687">Ribonucleoprotein</keyword>
<dbReference type="OrthoDB" id="6098064at2759"/>
<evidence type="ECO:0000256" key="3">
    <source>
        <dbReference type="ARBA" id="ARBA00022490"/>
    </source>
</evidence>
<accession>A0A9P1IV06</accession>
<sequence>MSADQETDVPVVTRAFDSAVLTRLQEAQTAFLDAKLADSFEKIDLVEGELVKLPRQMEQVREDQVQNKAGGFVFTVSDETRIRRFLILGTASGTYYQSSKELTLENAKAMIDIINAGNAHTILKELGEINAANRNPKMSPLLFVLAITARYHVHDPKKAGADETINKYSKYISEMHRAAFALIPEVCRIPTHLFEFVGYCEVISKSTNNADAKTSTGWGRRMRTAISSWYTTKTAEKLAMFLTKYPQREGWSHRDLFRLAHPVLNARNSVERLELEQIFRYAVKGDLLPRKRLLAADDAARGDIKQYTDVQLDTELNSRNLDLIEAYLKLKHEKSEEVIVAAIKKHGLVREHLPTDSLNSKLVWETLFDVRMPMTALIRNLGKMSLVECLDDARVAQICQRLTDPEELRRTRIHPLTLLIAKEIYGRGRGDKGSLTWNPNKEILKAMEAGFYKSFSNAPVTNKRYCLALDVSGSMCCSVAGSAISCRNASTAMSLVHLHNEPEVKCVAFCDELTELPFTKEWTMQKVQNHIDQLRFGATDCGLPMLWAAEKGLKFDCFIVYTDNDTWAGHVHPFEALQQYREKSGIHDAKLIVMGMTATPFTIADPRDRGMLDISGFDSSVPSIVAEFVMGNI</sequence>
<protein>
    <recommendedName>
        <fullName evidence="7">TROVE domain-containing protein</fullName>
    </recommendedName>
</protein>
<gene>
    <name evidence="8" type="ORF">CAMP_LOCUS15312</name>
</gene>
<dbReference type="SUPFAM" id="SSF140864">
    <property type="entry name" value="TROVE domain-like"/>
    <property type="match status" value="1"/>
</dbReference>
<dbReference type="PROSITE" id="PS50988">
    <property type="entry name" value="TROVE"/>
    <property type="match status" value="1"/>
</dbReference>
<comment type="similarity">
    <text evidence="2">Belongs to the Ro 60 kDa family.</text>
</comment>
<dbReference type="AlphaFoldDB" id="A0A9P1IV06"/>
<dbReference type="PANTHER" id="PTHR14202:SF0">
    <property type="entry name" value="RNA-BINDING PROTEIN RO60"/>
    <property type="match status" value="1"/>
</dbReference>
<evidence type="ECO:0000256" key="6">
    <source>
        <dbReference type="ARBA" id="ARBA00023274"/>
    </source>
</evidence>
<dbReference type="FunFam" id="3.40.50.410:FF:000127">
    <property type="entry name" value="60 kDa SS-A/Ro ribonucleoprotein homolog"/>
    <property type="match status" value="1"/>
</dbReference>
<evidence type="ECO:0000256" key="1">
    <source>
        <dbReference type="ARBA" id="ARBA00004496"/>
    </source>
</evidence>
<feature type="domain" description="TROVE" evidence="7">
    <location>
        <begin position="65"/>
        <end position="463"/>
    </location>
</feature>
<keyword evidence="3" id="KW-0963">Cytoplasm</keyword>
<dbReference type="Proteomes" id="UP001152747">
    <property type="component" value="Unassembled WGS sequence"/>
</dbReference>
<dbReference type="InterPro" id="IPR056800">
    <property type="entry name" value="vWA_Ro60"/>
</dbReference>
<reference evidence="8" key="1">
    <citation type="submission" date="2022-11" db="EMBL/GenBank/DDBJ databases">
        <authorList>
            <person name="Kikuchi T."/>
        </authorList>
    </citation>
    <scope>NUCLEOTIDE SEQUENCE</scope>
    <source>
        <strain evidence="8">PS1010</strain>
    </source>
</reference>